<dbReference type="AlphaFoldDB" id="A0A7V4LDC1"/>
<organism evidence="2">
    <name type="scientific">Desulfobacca acetoxidans</name>
    <dbReference type="NCBI Taxonomy" id="60893"/>
    <lineage>
        <taxon>Bacteria</taxon>
        <taxon>Pseudomonadati</taxon>
        <taxon>Thermodesulfobacteriota</taxon>
        <taxon>Desulfobaccia</taxon>
        <taxon>Desulfobaccales</taxon>
        <taxon>Desulfobaccaceae</taxon>
        <taxon>Desulfobacca</taxon>
    </lineage>
</organism>
<protein>
    <submittedName>
        <fullName evidence="2">Uncharacterized protein</fullName>
    </submittedName>
</protein>
<keyword evidence="1" id="KW-0732">Signal</keyword>
<comment type="caution">
    <text evidence="2">The sequence shown here is derived from an EMBL/GenBank/DDBJ whole genome shotgun (WGS) entry which is preliminary data.</text>
</comment>
<dbReference type="EMBL" id="DSXI01000551">
    <property type="protein sequence ID" value="HGS05910.1"/>
    <property type="molecule type" value="Genomic_DNA"/>
</dbReference>
<feature type="chain" id="PRO_5030919990" evidence="1">
    <location>
        <begin position="27"/>
        <end position="163"/>
    </location>
</feature>
<accession>A0A7V4LDC1</accession>
<sequence length="163" mass="17729">MKSRSLMSLALLAGVLALLAPRPASPGAEAGWDTYANARFGYALSYPRDRFIPQGEAANGDGQRFVSPDGEAVLTVWGSHNALGQSLTAHCREAAAGFGGRVTYQVIKPGWYVISGVTGNRLYYQKTYLVDDMFKSFSLEYPAARRGEYDPLAAALGRSFRIR</sequence>
<evidence type="ECO:0000256" key="1">
    <source>
        <dbReference type="SAM" id="SignalP"/>
    </source>
</evidence>
<evidence type="ECO:0000313" key="2">
    <source>
        <dbReference type="EMBL" id="HGS05910.1"/>
    </source>
</evidence>
<reference evidence="2" key="1">
    <citation type="journal article" date="2020" name="mSystems">
        <title>Genome- and Community-Level Interaction Insights into Carbon Utilization and Element Cycling Functions of Hydrothermarchaeota in Hydrothermal Sediment.</title>
        <authorList>
            <person name="Zhou Z."/>
            <person name="Liu Y."/>
            <person name="Xu W."/>
            <person name="Pan J."/>
            <person name="Luo Z.H."/>
            <person name="Li M."/>
        </authorList>
    </citation>
    <scope>NUCLEOTIDE SEQUENCE [LARGE SCALE GENOMIC DNA]</scope>
    <source>
        <strain evidence="2">SpSt-548</strain>
    </source>
</reference>
<gene>
    <name evidence="2" type="ORF">ENT08_09315</name>
</gene>
<name>A0A7V4LDC1_9BACT</name>
<feature type="signal peptide" evidence="1">
    <location>
        <begin position="1"/>
        <end position="26"/>
    </location>
</feature>
<proteinExistence type="predicted"/>